<dbReference type="InterPro" id="IPR016024">
    <property type="entry name" value="ARM-type_fold"/>
</dbReference>
<proteinExistence type="predicted"/>
<protein>
    <submittedName>
        <fullName evidence="2">Protein RST1 isoform C</fullName>
    </submittedName>
</protein>
<dbReference type="GO" id="GO:0005737">
    <property type="term" value="C:cytoplasm"/>
    <property type="evidence" value="ECO:0007669"/>
    <property type="project" value="EnsemblPlants"/>
</dbReference>
<dbReference type="GO" id="GO:0010143">
    <property type="term" value="P:cutin biosynthetic process"/>
    <property type="evidence" value="ECO:0007669"/>
    <property type="project" value="EnsemblPlants"/>
</dbReference>
<evidence type="ECO:0000313" key="2">
    <source>
        <dbReference type="EMBL" id="RZB45831.1"/>
    </source>
</evidence>
<feature type="domain" description="DUF3730" evidence="1">
    <location>
        <begin position="553"/>
        <end position="766"/>
    </location>
</feature>
<dbReference type="InterPro" id="IPR045163">
    <property type="entry name" value="Focadhesin/RST1"/>
</dbReference>
<evidence type="ECO:0000259" key="1">
    <source>
        <dbReference type="Pfam" id="PF12530"/>
    </source>
</evidence>
<dbReference type="PANTHER" id="PTHR16212:SF4">
    <property type="entry name" value="FOCADHESIN"/>
    <property type="match status" value="1"/>
</dbReference>
<sequence length="1861" mass="206901">MESYGPLLEKTQVPQPALQKLAVDSIFSKLRSAPSHLDPESEPGRRAISQCLASPSPHVVDHSVRHLCRLAADSAVAVPRASLELLSALQGSDPKLVPIFVKGLGFLARHDFRHKNSASQQFTSSTLTHPFVRVLLCRQEVQSELLHQVLLFMLQNKDVGMVRVCEFLRPLLNVSIIRLSVSESSLSSSFAMQLVSSMAAFCCSFPHETVPVFKLLIECLKFLPHESSEDYRKLVFVVEHMVEAYIVVLKSLAGKKSPLITEAQLCAVEFLETILSLSTCLQWHPGGHEPICELLRRLLSVQNDLGLPWLPGLASTIASLFTIIVQSELEHEQISILKLLLLILKWKYDNVTNADAAISEPKFSLFEETLFLLPVVSLMSSPSKSVKGLATDLLLLLEKLLVKMFVAPKDKPIVKGGDHYLSTPGVIVLRLLRHLWYQDGESSPRTSLLKLTLKGLNQSEIMHDRPISWVSHLRGFCLSIVDQRKSSLAISHSQEVFLNEMPLLLSAVLNVLLIHQSMAAAAVDCLSSIAIMDPKLGVPLLLTIMFYSNIFIRNDINHHDMLLNFFEMLPSLASHSAMIPLVVQTILPMLNKDAKVSLYSTATRLLCRTWETNDRAFGSLQGVLLPKGFTNFTSERDICISMAASIRDVCHKSPDRGVDLILSVSSCIESQDPVIKAIGLQSLAFLCEADVIDFYTAWDVIAKHVQGYQDDPILAHSLCLLLRWGAMDAEAYPEASKSVLQILWDVVTYGQGRQWGKARISALEALAQYEVPQLENSIPDFKKMNLELFFSETNPKVLKAMEEFHVKLITYEHINRRRVVKEKRVTGSKIEKLMDVFPQVIFSSGVINKARELPGASLLCFSFPPKDMNEHLASKRLRDVHAGYENALVEVAASLQLSRNILLALMALQSWKGFMRRWMKAYTLSYDAKAQSSVLDKTSKAASDILKSMIAIADEAIPRAAENIALAIGALCVVLPPSVHMVKSAASKFLLEWLFQHEHEHRQWSAAISLGLISSCLHVTDHKERYHNITGLLEVLSDSKSSLVKGACGVGLGFSCQDLLTRVETSDTSTVMKETEYVPESVLLGRIIRALATMIQQRTRCSSDVLDSLCSCFPLGSYDMSAKGYEQLSENSEDLEEDIWGVAGLVLGLANSISAIYRAGELETVIKIKNLLMSWLPYLHSLVESSTFQWKESEHVLALGSCIALPTVVAFCQRMELINDVELDRIVVGFKELISELIAVKKSGILHHSLLMASCVGAGTVLSCILNEGVYSIEVERVKCLLELFRKCYLNPFPFLVHLGGMLGVVNAVGAGAGILVNMNFPNYSRQSGYQKESSSVMGPLLSSSDFEPYLTSLVQEMFLVAQNSDNHQLQQFASWVLAFLRHHLWSKELLGVDSDRSVAATNSKSVSQSFSEDNIVLKLSLWLTSFKYTEPGTIVHISRVIAVLRCLSTAPRLPSLDWGSIIRRCMRYEAKVAELLPKDSASKNGTLREECIMFAMAHANQFDSLLTFLDELSDFSRFRTLEINLQSCLLNHLADLVKVYSNSRLEKLFGDVSNHLSSFTSYKESSTYPKSLLCISCWKGLYECLDEVSVDSSGYISHIERCMEVLFTLLPVVQSSGSVSSADVSSVEEWSEAVRCLGKAPQIWLLDFLKVSHEEFVQSAGKSIEVQKKVCAKIKLVKTGSLSLTELGKMKSYILNSKSQGLWDILFEVVAALYHAEGSVKKQWLIDAVEISCVSSFPSTALQFLGLLSAACCKYMPFMIVDQQMVLNDLPVTLVSLLADQNWNAVAETVVSHFFSSTECIYDWSVQIADGSYIPDSQPIDGSENHMAVFLLQVMHHTCVLLKSYLPLDKQLRLASMVIT</sequence>
<evidence type="ECO:0000313" key="3">
    <source>
        <dbReference type="Proteomes" id="UP000289340"/>
    </source>
</evidence>
<comment type="caution">
    <text evidence="2">The sequence shown here is derived from an EMBL/GenBank/DDBJ whole genome shotgun (WGS) entry which is preliminary data.</text>
</comment>
<organism evidence="2 3">
    <name type="scientific">Glycine soja</name>
    <name type="common">Wild soybean</name>
    <dbReference type="NCBI Taxonomy" id="3848"/>
    <lineage>
        <taxon>Eukaryota</taxon>
        <taxon>Viridiplantae</taxon>
        <taxon>Streptophyta</taxon>
        <taxon>Embryophyta</taxon>
        <taxon>Tracheophyta</taxon>
        <taxon>Spermatophyta</taxon>
        <taxon>Magnoliopsida</taxon>
        <taxon>eudicotyledons</taxon>
        <taxon>Gunneridae</taxon>
        <taxon>Pentapetalae</taxon>
        <taxon>rosids</taxon>
        <taxon>fabids</taxon>
        <taxon>Fabales</taxon>
        <taxon>Fabaceae</taxon>
        <taxon>Papilionoideae</taxon>
        <taxon>50 kb inversion clade</taxon>
        <taxon>NPAAA clade</taxon>
        <taxon>indigoferoid/millettioid clade</taxon>
        <taxon>Phaseoleae</taxon>
        <taxon>Glycine</taxon>
        <taxon>Glycine subgen. Soja</taxon>
    </lineage>
</organism>
<dbReference type="Pfam" id="PF12530">
    <property type="entry name" value="DUF3730"/>
    <property type="match status" value="2"/>
</dbReference>
<dbReference type="GO" id="GO:1900369">
    <property type="term" value="P:negative regulation of post-transcriptional gene silencing by regulatory ncRNA"/>
    <property type="evidence" value="ECO:0007669"/>
    <property type="project" value="EnsemblPlants"/>
</dbReference>
<dbReference type="PANTHER" id="PTHR16212">
    <property type="entry name" value="FOCADHESIN FAMILY MEMBER"/>
    <property type="match status" value="1"/>
</dbReference>
<dbReference type="InterPro" id="IPR022542">
    <property type="entry name" value="FOCAD/RST1_DUF3730"/>
</dbReference>
<reference evidence="2 3" key="1">
    <citation type="submission" date="2018-09" db="EMBL/GenBank/DDBJ databases">
        <title>A high-quality reference genome of wild soybean provides a powerful tool to mine soybean genomes.</title>
        <authorList>
            <person name="Xie M."/>
            <person name="Chung C.Y.L."/>
            <person name="Li M.-W."/>
            <person name="Wong F.-L."/>
            <person name="Chan T.-F."/>
            <person name="Lam H.-M."/>
        </authorList>
    </citation>
    <scope>NUCLEOTIDE SEQUENCE [LARGE SCALE GENOMIC DNA]</scope>
    <source>
        <strain evidence="3">cv. W05</strain>
        <tissue evidence="2">Hypocotyl of etiolated seedlings</tissue>
    </source>
</reference>
<name>A0A445FAI2_GLYSO</name>
<keyword evidence="3" id="KW-1185">Reference proteome</keyword>
<accession>A0A445FAI2</accession>
<feature type="domain" description="DUF3730" evidence="1">
    <location>
        <begin position="83"/>
        <end position="355"/>
    </location>
</feature>
<dbReference type="Gramene" id="XM_028360274.1">
    <property type="protein sequence ID" value="XP_028216075.1"/>
    <property type="gene ID" value="LOC114398125"/>
</dbReference>
<dbReference type="SUPFAM" id="SSF48371">
    <property type="entry name" value="ARM repeat"/>
    <property type="match status" value="2"/>
</dbReference>
<dbReference type="GO" id="GO:0043447">
    <property type="term" value="P:alkane biosynthetic process"/>
    <property type="evidence" value="ECO:0007669"/>
    <property type="project" value="EnsemblPlants"/>
</dbReference>
<dbReference type="GO" id="GO:0009793">
    <property type="term" value="P:embryo development ending in seed dormancy"/>
    <property type="evidence" value="ECO:0007669"/>
    <property type="project" value="EnsemblPlants"/>
</dbReference>
<dbReference type="EMBL" id="QZWG01000019">
    <property type="protein sequence ID" value="RZB45831.1"/>
    <property type="molecule type" value="Genomic_DNA"/>
</dbReference>
<dbReference type="Proteomes" id="UP000289340">
    <property type="component" value="Chromosome 19"/>
</dbReference>
<gene>
    <name evidence="2" type="ORF">D0Y65_050055</name>
</gene>